<dbReference type="Gene3D" id="3.40.50.300">
    <property type="entry name" value="P-loop containing nucleotide triphosphate hydrolases"/>
    <property type="match status" value="1"/>
</dbReference>
<proteinExistence type="predicted"/>
<dbReference type="SUPFAM" id="SSF52540">
    <property type="entry name" value="P-loop containing nucleoside triphosphate hydrolases"/>
    <property type="match status" value="1"/>
</dbReference>
<sequence length="413" mass="46165">MGFNKEKTQKLLQDIDVLFDQLPMKMSAKQRAYIKNVVLGPALKDVQKMIEESRPPVMMTLGRSGHGKSSLINALIGKEVAKVNPVVPETRGSTYYEVPFEEYGATWRMIDTRGFFDVINEGRGHREDGVKQLKKEILEHRPDIFLHVINIKEVRTMSNDLLVMKDIGDTLKKENIRIPIVTILSNVDILGNPTLPIETPEKQGQIIQGMNYLIREVFQIEEPKVKFLNLHHPARGYILKGDHYVGIIPVSTYPDNLWNIDTLEEFIGEVLPERAKLDYLQVKNQTAQMKKFTTSVIKRFSTVAGGVGSSPIPVADFFVITPLQLLMIIIIGTLSGKEMKIETAHEYLAAMGLNIGAALGFRSLAHQLTKMIPMGGMFISGGIASSATYALGKSAEMYFFHGKVVNPKNIKGN</sequence>
<keyword evidence="1" id="KW-0472">Membrane</keyword>
<dbReference type="GO" id="GO:0002098">
    <property type="term" value="P:tRNA wobble uridine modification"/>
    <property type="evidence" value="ECO:0007669"/>
    <property type="project" value="TreeGrafter"/>
</dbReference>
<dbReference type="Proteomes" id="UP000449710">
    <property type="component" value="Unassembled WGS sequence"/>
</dbReference>
<feature type="transmembrane region" description="Helical" evidence="1">
    <location>
        <begin position="371"/>
        <end position="391"/>
    </location>
</feature>
<keyword evidence="4" id="KW-1185">Reference proteome</keyword>
<dbReference type="AlphaFoldDB" id="A0AA43XLL2"/>
<dbReference type="GO" id="GO:0005525">
    <property type="term" value="F:GTP binding"/>
    <property type="evidence" value="ECO:0007669"/>
    <property type="project" value="InterPro"/>
</dbReference>
<comment type="caution">
    <text evidence="3">The sequence shown here is derived from an EMBL/GenBank/DDBJ whole genome shotgun (WGS) entry which is preliminary data.</text>
</comment>
<feature type="transmembrane region" description="Helical" evidence="1">
    <location>
        <begin position="347"/>
        <end position="365"/>
    </location>
</feature>
<dbReference type="GO" id="GO:0030488">
    <property type="term" value="P:tRNA methylation"/>
    <property type="evidence" value="ECO:0007669"/>
    <property type="project" value="TreeGrafter"/>
</dbReference>
<dbReference type="InterPro" id="IPR027417">
    <property type="entry name" value="P-loop_NTPase"/>
</dbReference>
<feature type="transmembrane region" description="Helical" evidence="1">
    <location>
        <begin position="317"/>
        <end position="335"/>
    </location>
</feature>
<dbReference type="CDD" id="cd00882">
    <property type="entry name" value="Ras_like_GTPase"/>
    <property type="match status" value="1"/>
</dbReference>
<dbReference type="PANTHER" id="PTHR42714">
    <property type="entry name" value="TRNA MODIFICATION GTPASE GTPBP3"/>
    <property type="match status" value="1"/>
</dbReference>
<organism evidence="3 4">
    <name type="scientific">Isachenkonia alkalipeptolytica</name>
    <dbReference type="NCBI Taxonomy" id="2565777"/>
    <lineage>
        <taxon>Bacteria</taxon>
        <taxon>Bacillati</taxon>
        <taxon>Bacillota</taxon>
        <taxon>Clostridia</taxon>
        <taxon>Eubacteriales</taxon>
        <taxon>Clostridiaceae</taxon>
        <taxon>Isachenkonia</taxon>
    </lineage>
</organism>
<name>A0AA43XLL2_9CLOT</name>
<feature type="domain" description="G" evidence="2">
    <location>
        <begin position="59"/>
        <end position="163"/>
    </location>
</feature>
<evidence type="ECO:0000313" key="4">
    <source>
        <dbReference type="Proteomes" id="UP000449710"/>
    </source>
</evidence>
<reference evidence="3 4" key="1">
    <citation type="submission" date="2019-04" db="EMBL/GenBank/DDBJ databases">
        <title>Isachenkonia alkalipeptolytica gen. nov. sp. nov. a new anaerobic, alkiliphilic organothrophic bacterium capable to reduce synthesized ferrihydrite isolated from a soda lake.</title>
        <authorList>
            <person name="Toshchakov S.V."/>
            <person name="Zavarzina D.G."/>
            <person name="Zhilina T.N."/>
            <person name="Kostrikina N.A."/>
            <person name="Kublanov I.V."/>
        </authorList>
    </citation>
    <scope>NUCLEOTIDE SEQUENCE [LARGE SCALE GENOMIC DNA]</scope>
    <source>
        <strain evidence="3 4">Z-1701</strain>
    </source>
</reference>
<gene>
    <name evidence="3" type="ORF">ISALK_08185</name>
</gene>
<dbReference type="PANTHER" id="PTHR42714:SF6">
    <property type="entry name" value="TRANSLATION INITIATION FACTOR IF-2"/>
    <property type="match status" value="1"/>
</dbReference>
<dbReference type="GO" id="GO:0005737">
    <property type="term" value="C:cytoplasm"/>
    <property type="evidence" value="ECO:0007669"/>
    <property type="project" value="TreeGrafter"/>
</dbReference>
<dbReference type="EMBL" id="SUMG01000008">
    <property type="protein sequence ID" value="NBG88479.1"/>
    <property type="molecule type" value="Genomic_DNA"/>
</dbReference>
<dbReference type="RefSeq" id="WP_160721120.1">
    <property type="nucleotide sequence ID" value="NZ_SUMG01000008.1"/>
</dbReference>
<dbReference type="Pfam" id="PF01926">
    <property type="entry name" value="MMR_HSR1"/>
    <property type="match status" value="1"/>
</dbReference>
<evidence type="ECO:0000259" key="2">
    <source>
        <dbReference type="Pfam" id="PF01926"/>
    </source>
</evidence>
<keyword evidence="1" id="KW-1133">Transmembrane helix</keyword>
<keyword evidence="1" id="KW-0812">Transmembrane</keyword>
<protein>
    <recommendedName>
        <fullName evidence="2">G domain-containing protein</fullName>
    </recommendedName>
</protein>
<evidence type="ECO:0000313" key="3">
    <source>
        <dbReference type="EMBL" id="NBG88479.1"/>
    </source>
</evidence>
<dbReference type="InterPro" id="IPR006073">
    <property type="entry name" value="GTP-bd"/>
</dbReference>
<accession>A0AA43XLL2</accession>
<evidence type="ECO:0000256" key="1">
    <source>
        <dbReference type="SAM" id="Phobius"/>
    </source>
</evidence>